<dbReference type="AlphaFoldDB" id="A0A2C9WPB5"/>
<dbReference type="EMBL" id="CM004387">
    <property type="protein sequence ID" value="OAY62369.1"/>
    <property type="molecule type" value="Genomic_DNA"/>
</dbReference>
<organism evidence="2 3">
    <name type="scientific">Manihot esculenta</name>
    <name type="common">Cassava</name>
    <name type="synonym">Jatropha manihot</name>
    <dbReference type="NCBI Taxonomy" id="3983"/>
    <lineage>
        <taxon>Eukaryota</taxon>
        <taxon>Viridiplantae</taxon>
        <taxon>Streptophyta</taxon>
        <taxon>Embryophyta</taxon>
        <taxon>Tracheophyta</taxon>
        <taxon>Spermatophyta</taxon>
        <taxon>Magnoliopsida</taxon>
        <taxon>eudicotyledons</taxon>
        <taxon>Gunneridae</taxon>
        <taxon>Pentapetalae</taxon>
        <taxon>rosids</taxon>
        <taxon>fabids</taxon>
        <taxon>Malpighiales</taxon>
        <taxon>Euphorbiaceae</taxon>
        <taxon>Crotonoideae</taxon>
        <taxon>Manihoteae</taxon>
        <taxon>Manihot</taxon>
    </lineage>
</organism>
<dbReference type="OrthoDB" id="1669163at2759"/>
<dbReference type="Gramene" id="Manes.01G262800.1.v8.1">
    <property type="protein sequence ID" value="Manes.01G262800.1.v8.1.CDS"/>
    <property type="gene ID" value="Manes.01G262800.v8.1"/>
</dbReference>
<feature type="compositionally biased region" description="Basic residues" evidence="1">
    <location>
        <begin position="93"/>
        <end position="103"/>
    </location>
</feature>
<dbReference type="OMA" id="CKEELCF"/>
<reference evidence="3" key="1">
    <citation type="journal article" date="2016" name="Nat. Biotechnol.">
        <title>Sequencing wild and cultivated cassava and related species reveals extensive interspecific hybridization and genetic diversity.</title>
        <authorList>
            <person name="Bredeson J.V."/>
            <person name="Lyons J.B."/>
            <person name="Prochnik S.E."/>
            <person name="Wu G.A."/>
            <person name="Ha C.M."/>
            <person name="Edsinger-Gonzales E."/>
            <person name="Grimwood J."/>
            <person name="Schmutz J."/>
            <person name="Rabbi I.Y."/>
            <person name="Egesi C."/>
            <person name="Nauluvula P."/>
            <person name="Lebot V."/>
            <person name="Ndunguru J."/>
            <person name="Mkamilo G."/>
            <person name="Bart R.S."/>
            <person name="Setter T.L."/>
            <person name="Gleadow R.M."/>
            <person name="Kulakow P."/>
            <person name="Ferguson M.E."/>
            <person name="Rounsley S."/>
            <person name="Rokhsar D.S."/>
        </authorList>
    </citation>
    <scope>NUCLEOTIDE SEQUENCE [LARGE SCALE GENOMIC DNA]</scope>
    <source>
        <strain evidence="3">cv. AM560-2</strain>
    </source>
</reference>
<proteinExistence type="predicted"/>
<sequence length="360" mass="40897">MGPSNNSFSSFKQLTKDFPLEHRPRMLKDFLFDHDSISCSSSIPTLIQHDLNAEKGLKSRSTALSAFQAMINKAVKNIHFAAIKSPPLLPRSLSRRLSRSRRSSCRESETENKQTQTKITVTIKDIIRWKSFRDTVEEESQPSALSCSPHHCKTATTTTTTPSSSSSSSNGSSWCESDFTSEYGHFEETCGEKEYGVMGKEYPQRVGEEDDSILGQTRSETNKAVGLKAEEKQQNNPVSVIGVQSDEDEEEEEKVWQLLNVVKETKSVGDYRVLVDFFLYELERKGSQRINNGFDCEMLSRGRAWINGEGGLWMDWDKKESCVREMEREVKWSKLKEEEEEVALAIENGMLDELLLDLFS</sequence>
<feature type="region of interest" description="Disordered" evidence="1">
    <location>
        <begin position="92"/>
        <end position="116"/>
    </location>
</feature>
<dbReference type="Proteomes" id="UP000091857">
    <property type="component" value="Chromosome 1"/>
</dbReference>
<evidence type="ECO:0000313" key="3">
    <source>
        <dbReference type="Proteomes" id="UP000091857"/>
    </source>
</evidence>
<feature type="compositionally biased region" description="Low complexity" evidence="1">
    <location>
        <begin position="154"/>
        <end position="173"/>
    </location>
</feature>
<comment type="caution">
    <text evidence="2">The sequence shown here is derived from an EMBL/GenBank/DDBJ whole genome shotgun (WGS) entry which is preliminary data.</text>
</comment>
<evidence type="ECO:0000256" key="1">
    <source>
        <dbReference type="SAM" id="MobiDB-lite"/>
    </source>
</evidence>
<dbReference type="PANTHER" id="PTHR33623">
    <property type="entry name" value="OS04G0572500 PROTEIN"/>
    <property type="match status" value="1"/>
</dbReference>
<name>A0A2C9WPB5_MANES</name>
<protein>
    <recommendedName>
        <fullName evidence="4">DUF4378 domain-containing protein</fullName>
    </recommendedName>
</protein>
<gene>
    <name evidence="2" type="ORF">MANES_01G262800v8</name>
</gene>
<dbReference type="PANTHER" id="PTHR33623:SF17">
    <property type="entry name" value="DUF4378 DOMAIN-CONTAINING PROTEIN"/>
    <property type="match status" value="1"/>
</dbReference>
<feature type="region of interest" description="Disordered" evidence="1">
    <location>
        <begin position="140"/>
        <end position="174"/>
    </location>
</feature>
<accession>A0A2C9WPB5</accession>
<keyword evidence="3" id="KW-1185">Reference proteome</keyword>
<evidence type="ECO:0008006" key="4">
    <source>
        <dbReference type="Google" id="ProtNLM"/>
    </source>
</evidence>
<evidence type="ECO:0000313" key="2">
    <source>
        <dbReference type="EMBL" id="OAY62369.1"/>
    </source>
</evidence>